<dbReference type="RefSeq" id="WP_146920304.1">
    <property type="nucleotide sequence ID" value="NZ_VORW01000020.1"/>
</dbReference>
<gene>
    <name evidence="1" type="ORF">ESV85_18665</name>
</gene>
<organism evidence="1 2">
    <name type="scientific">Algoriphagus aquimarinus</name>
    <dbReference type="NCBI Taxonomy" id="237018"/>
    <lineage>
        <taxon>Bacteria</taxon>
        <taxon>Pseudomonadati</taxon>
        <taxon>Bacteroidota</taxon>
        <taxon>Cytophagia</taxon>
        <taxon>Cytophagales</taxon>
        <taxon>Cyclobacteriaceae</taxon>
        <taxon>Algoriphagus</taxon>
    </lineage>
</organism>
<dbReference type="OrthoDB" id="673795at2"/>
<evidence type="ECO:0000313" key="2">
    <source>
        <dbReference type="Proteomes" id="UP000321935"/>
    </source>
</evidence>
<name>A0A5C7A9W2_9BACT</name>
<reference evidence="1 2" key="1">
    <citation type="submission" date="2019-08" db="EMBL/GenBank/DDBJ databases">
        <title>Genomes sequence of Algoriphagus aquimarinus ACAM450.</title>
        <authorList>
            <person name="Bowman J.P."/>
        </authorList>
    </citation>
    <scope>NUCLEOTIDE SEQUENCE [LARGE SCALE GENOMIC DNA]</scope>
    <source>
        <strain evidence="1 2">ACAM 450</strain>
    </source>
</reference>
<evidence type="ECO:0000313" key="1">
    <source>
        <dbReference type="EMBL" id="TXE04764.1"/>
    </source>
</evidence>
<comment type="caution">
    <text evidence="1">The sequence shown here is derived from an EMBL/GenBank/DDBJ whole genome shotgun (WGS) entry which is preliminary data.</text>
</comment>
<proteinExistence type="predicted"/>
<dbReference type="EMBL" id="VORW01000020">
    <property type="protein sequence ID" value="TXE04764.1"/>
    <property type="molecule type" value="Genomic_DNA"/>
</dbReference>
<accession>A0A5C7A9W2</accession>
<evidence type="ECO:0008006" key="3">
    <source>
        <dbReference type="Google" id="ProtNLM"/>
    </source>
</evidence>
<sequence>MWIRQNRDRMWSSVKSLAGVGLLCLISVGVKAQTAQEWTNQKQLQTAYKINQIVALNGYLEVAKKGYQIARVGWGVVGGIQQGELSLHQDYFASLSAVHPIVSEYPQVPRMLEILKQINREVAWMDAYLREVNELESSEKLTASRLNQFTLHYSTRIVSQLEVILSAHSYEMNDGERLAALDELHREMVSLYQSLKAHTKRIRFLKWNRKRNEIATRQFNALYDVK</sequence>
<dbReference type="AlphaFoldDB" id="A0A5C7A9W2"/>
<dbReference type="Proteomes" id="UP000321935">
    <property type="component" value="Unassembled WGS sequence"/>
</dbReference>
<protein>
    <recommendedName>
        <fullName evidence="3">TerB family tellurite resistance protein</fullName>
    </recommendedName>
</protein>